<feature type="signal peptide" evidence="1">
    <location>
        <begin position="1"/>
        <end position="23"/>
    </location>
</feature>
<evidence type="ECO:0000256" key="1">
    <source>
        <dbReference type="SAM" id="SignalP"/>
    </source>
</evidence>
<organism evidence="2 3">
    <name type="scientific">Hoylesella oralis ATCC 33269</name>
    <dbReference type="NCBI Taxonomy" id="873533"/>
    <lineage>
        <taxon>Bacteria</taxon>
        <taxon>Pseudomonadati</taxon>
        <taxon>Bacteroidota</taxon>
        <taxon>Bacteroidia</taxon>
        <taxon>Bacteroidales</taxon>
        <taxon>Prevotellaceae</taxon>
        <taxon>Hoylesella</taxon>
    </lineage>
</organism>
<keyword evidence="3" id="KW-1185">Reference proteome</keyword>
<keyword evidence="1" id="KW-0732">Signal</keyword>
<comment type="caution">
    <text evidence="2">The sequence shown here is derived from an EMBL/GenBank/DDBJ whole genome shotgun (WGS) entry which is preliminary data.</text>
</comment>
<feature type="chain" id="PRO_5003224529" description="Lipocalin-like domain-containing protein" evidence="1">
    <location>
        <begin position="24"/>
        <end position="189"/>
    </location>
</feature>
<evidence type="ECO:0008006" key="4">
    <source>
        <dbReference type="Google" id="ProtNLM"/>
    </source>
</evidence>
<protein>
    <recommendedName>
        <fullName evidence="4">Lipocalin-like domain-containing protein</fullName>
    </recommendedName>
</protein>
<name>E7RT25_9BACT</name>
<evidence type="ECO:0000313" key="2">
    <source>
        <dbReference type="EMBL" id="EFZ36376.1"/>
    </source>
</evidence>
<dbReference type="AlphaFoldDB" id="E7RT25"/>
<dbReference type="STRING" id="28134.SAMN05444288_0886"/>
<dbReference type="RefSeq" id="WP_004370689.1">
    <property type="nucleotide sequence ID" value="NZ_GL833119.1"/>
</dbReference>
<evidence type="ECO:0000313" key="3">
    <source>
        <dbReference type="Proteomes" id="UP000005580"/>
    </source>
</evidence>
<reference evidence="2" key="1">
    <citation type="submission" date="2011-01" db="EMBL/GenBank/DDBJ databases">
        <authorList>
            <person name="Muzny D."/>
            <person name="Qin X."/>
            <person name="Buhay C."/>
            <person name="Dugan-Rocha S."/>
            <person name="Ding Y."/>
            <person name="Chen G."/>
            <person name="Hawes A."/>
            <person name="Holder M."/>
            <person name="Jhangiani S."/>
            <person name="Johnson A."/>
            <person name="Khan Z."/>
            <person name="Li Z."/>
            <person name="Liu W."/>
            <person name="Liu X."/>
            <person name="Perez L."/>
            <person name="Shen H."/>
            <person name="Wang Q."/>
            <person name="Watt J."/>
            <person name="Xi L."/>
            <person name="Xin Y."/>
            <person name="Zhou J."/>
            <person name="Deng J."/>
            <person name="Jiang H."/>
            <person name="Liu Y."/>
            <person name="Qu J."/>
            <person name="Song X.-Z."/>
            <person name="Zhang L."/>
            <person name="Villasana D."/>
            <person name="Johnson A."/>
            <person name="Liu J."/>
            <person name="Liyanage D."/>
            <person name="Lorensuhewa L."/>
            <person name="Robinson T."/>
            <person name="Song A."/>
            <person name="Song B.-B."/>
            <person name="Dinh H."/>
            <person name="Thornton R."/>
            <person name="Coyle M."/>
            <person name="Francisco L."/>
            <person name="Jackson L."/>
            <person name="Javaid M."/>
            <person name="Korchina V."/>
            <person name="Kovar C."/>
            <person name="Mata R."/>
            <person name="Mathew T."/>
            <person name="Ngo R."/>
            <person name="Nguyen L."/>
            <person name="Nguyen N."/>
            <person name="Okwuonu G."/>
            <person name="Ongeri F."/>
            <person name="Pham C."/>
            <person name="Simmons D."/>
            <person name="Wilczek-Boney K."/>
            <person name="Hale W."/>
            <person name="Jakkamsetti A."/>
            <person name="Pham P."/>
            <person name="Ruth R."/>
            <person name="San Lucas F."/>
            <person name="Warren J."/>
            <person name="Zhang J."/>
            <person name="Zhao Z."/>
            <person name="Zhou C."/>
            <person name="Zhu D."/>
            <person name="Lee S."/>
            <person name="Bess C."/>
            <person name="Blankenburg K."/>
            <person name="Forbes L."/>
            <person name="Fu Q."/>
            <person name="Gubbala S."/>
            <person name="Hirani K."/>
            <person name="Jayaseelan J.C."/>
            <person name="Lara F."/>
            <person name="Munidasa M."/>
            <person name="Palculict T."/>
            <person name="Patil S."/>
            <person name="Pu L.-L."/>
            <person name="Saada N."/>
            <person name="Tang L."/>
            <person name="Weissenberger G."/>
            <person name="Zhu Y."/>
            <person name="Hemphill L."/>
            <person name="Shang Y."/>
            <person name="Youmans B."/>
            <person name="Ayvaz T."/>
            <person name="Ross M."/>
            <person name="Santibanez J."/>
            <person name="Aqrawi P."/>
            <person name="Gross S."/>
            <person name="Joshi V."/>
            <person name="Fowler G."/>
            <person name="Nazareth L."/>
            <person name="Reid J."/>
            <person name="Worley K."/>
            <person name="Petrosino J."/>
            <person name="Highlander S."/>
            <person name="Gibbs R."/>
        </authorList>
    </citation>
    <scope>NUCLEOTIDE SEQUENCE [LARGE SCALE GENOMIC DNA]</scope>
    <source>
        <strain evidence="2">ATCC 33269</strain>
    </source>
</reference>
<dbReference type="HOGENOM" id="CLU_122375_0_0_10"/>
<accession>E7RT25</accession>
<gene>
    <name evidence="2" type="ORF">HMPREF0663_12443</name>
</gene>
<sequence length="189" mass="20720">MKQIRKYLLGVVVSAMLTICLFSCNNKKSAGQQQHDGNADAEMENDSTIYGVCGEDMGMSTFALITDQGDTLTMVLEGGDNSEVKGGKMPGDRLAVIALKNTDGENIVRNAINITTLLGKWMSIDKNFEIQEGGDVKSFVKAESNPWTAWKILNGRLLLNRDTFDIDVLGADSLCLENKSGIFAYKRQK</sequence>
<dbReference type="Proteomes" id="UP000005580">
    <property type="component" value="Unassembled WGS sequence"/>
</dbReference>
<proteinExistence type="predicted"/>
<dbReference type="EMBL" id="AEPE02000006">
    <property type="protein sequence ID" value="EFZ36376.1"/>
    <property type="molecule type" value="Genomic_DNA"/>
</dbReference>